<evidence type="ECO:0000313" key="3">
    <source>
        <dbReference type="Proteomes" id="UP001151760"/>
    </source>
</evidence>
<dbReference type="SUPFAM" id="SSF50630">
    <property type="entry name" value="Acid proteases"/>
    <property type="match status" value="1"/>
</dbReference>
<organism evidence="2 3">
    <name type="scientific">Tanacetum coccineum</name>
    <dbReference type="NCBI Taxonomy" id="301880"/>
    <lineage>
        <taxon>Eukaryota</taxon>
        <taxon>Viridiplantae</taxon>
        <taxon>Streptophyta</taxon>
        <taxon>Embryophyta</taxon>
        <taxon>Tracheophyta</taxon>
        <taxon>Spermatophyta</taxon>
        <taxon>Magnoliopsida</taxon>
        <taxon>eudicotyledons</taxon>
        <taxon>Gunneridae</taxon>
        <taxon>Pentapetalae</taxon>
        <taxon>asterids</taxon>
        <taxon>campanulids</taxon>
        <taxon>Asterales</taxon>
        <taxon>Asteraceae</taxon>
        <taxon>Asteroideae</taxon>
        <taxon>Anthemideae</taxon>
        <taxon>Anthemidinae</taxon>
        <taxon>Tanacetum</taxon>
    </lineage>
</organism>
<feature type="region of interest" description="Disordered" evidence="1">
    <location>
        <begin position="958"/>
        <end position="991"/>
    </location>
</feature>
<sequence>MRPPSFNQPNVQNNQGNQNRYQGNNFNSNQKREGNFNPNHQNNQGAIYQAPPYQPPTNQPLVNQALPPVSQIQGVSKMDFENYVKANDAVLNNVQNQGQNLQNQMANVTSLLTSLCNNYKNSASISNSGTLQVQTVAYPQQSTEKVQNPNLENTAQVPPPEEEDSIFIEIPKPKAKKTVNVEIQDLNSPRPNSYPSKLPYPERMKVRENDKPSAQHSRFLKMFKQLRLEIGLKDALVEMPKFNKWLSSLLRNKEKLEEIAITTVNAECSAIIMNKVPEKLEDPGKFLIPCALQELNRTSALADSGASINLLPHSIYKQLGLEALTPTRMTLELANRSVTHPMGIAEDVVVRVDGFTFLADFVVVNFEPDPRVPIILGRPFLRTAKALIDLYEEKLTLRVGKEELVYYADKSEKNKEKKFVHAISIIDFSKDDPFNGSTTIPSDAPFPSSSPMKTSDSTFEKFTDEFTLPNSLPPGNDDSIHKKDFHEETLQIYSNPLFEFDDNFKSSNVNPLFEENDKDVEIKSSPSFTLTSPEVSELEAYLEGDSIPPGIDLTLPPTLEVSSSNPTSPTLTGEKVCSWKTPMFFSLIRFVWRMMTRIAIRKKIICLLATFLHKKPKPLSRPQEVDDIKMKDDKVSSQIPIDTIVMPIRITFDNPIDFNDHFFKPKDFKKDLTIAFDSTESSILPPPLLDSDSPFTTELSASVTLNSLRNEDKVFNPGILVYHTIYDKNLVTLEKNLRENISSGTLLFLKEPLSPRPPPEPPDVEKCLEPEAGILITKVFKGVSKPHDFMADILPTLPTLVSDLTFINSNVSDEPVLLNIPLSDKAECFAPEDDIDEIDVFLAMEVSSNFEEGYFNSEGDVTFLDNLLSDDASHNLASEFAGELITIPLRNDREFREYLSLMTVLCEISTSQSQENVYANQSSVIESLPISPIPIENSEPAQEEIDIFLVPDDLIPPGFENDNSEDEDNELPNLDHQDDPSIPRPPPEPPDIKKCFEPKAGILITKVFKGVSKLHNFIADILPTLPTLVSDLTFILFLSLFLSFGSEDTIFDPGIFT</sequence>
<keyword evidence="3" id="KW-1185">Reference proteome</keyword>
<gene>
    <name evidence="2" type="ORF">Tco_0890835</name>
</gene>
<protein>
    <submittedName>
        <fullName evidence="2">Reverse transcriptase domain-containing protein</fullName>
    </submittedName>
</protein>
<comment type="caution">
    <text evidence="2">The sequence shown here is derived from an EMBL/GenBank/DDBJ whole genome shotgun (WGS) entry which is preliminary data.</text>
</comment>
<dbReference type="Gene3D" id="2.40.70.10">
    <property type="entry name" value="Acid Proteases"/>
    <property type="match status" value="1"/>
</dbReference>
<proteinExistence type="predicted"/>
<evidence type="ECO:0000313" key="2">
    <source>
        <dbReference type="EMBL" id="GJT20898.1"/>
    </source>
</evidence>
<keyword evidence="2" id="KW-0548">Nucleotidyltransferase</keyword>
<reference evidence="2" key="1">
    <citation type="journal article" date="2022" name="Int. J. Mol. Sci.">
        <title>Draft Genome of Tanacetum Coccineum: Genomic Comparison of Closely Related Tanacetum-Family Plants.</title>
        <authorList>
            <person name="Yamashiro T."/>
            <person name="Shiraishi A."/>
            <person name="Nakayama K."/>
            <person name="Satake H."/>
        </authorList>
    </citation>
    <scope>NUCLEOTIDE SEQUENCE</scope>
</reference>
<dbReference type="Pfam" id="PF13650">
    <property type="entry name" value="Asp_protease_2"/>
    <property type="match status" value="1"/>
</dbReference>
<dbReference type="PANTHER" id="PTHR33067">
    <property type="entry name" value="RNA-DIRECTED DNA POLYMERASE-RELATED"/>
    <property type="match status" value="1"/>
</dbReference>
<dbReference type="Proteomes" id="UP001151760">
    <property type="component" value="Unassembled WGS sequence"/>
</dbReference>
<accession>A0ABQ5C4M8</accession>
<dbReference type="PANTHER" id="PTHR33067:SF35">
    <property type="entry name" value="ASPARTIC PEPTIDASE DDI1-TYPE DOMAIN-CONTAINING PROTEIN"/>
    <property type="match status" value="1"/>
</dbReference>
<dbReference type="EMBL" id="BQNB010013843">
    <property type="protein sequence ID" value="GJT20898.1"/>
    <property type="molecule type" value="Genomic_DNA"/>
</dbReference>
<dbReference type="CDD" id="cd00303">
    <property type="entry name" value="retropepsin_like"/>
    <property type="match status" value="1"/>
</dbReference>
<name>A0ABQ5C4M8_9ASTR</name>
<keyword evidence="2" id="KW-0808">Transferase</keyword>
<dbReference type="InterPro" id="IPR021109">
    <property type="entry name" value="Peptidase_aspartic_dom_sf"/>
</dbReference>
<reference evidence="2" key="2">
    <citation type="submission" date="2022-01" db="EMBL/GenBank/DDBJ databases">
        <authorList>
            <person name="Yamashiro T."/>
            <person name="Shiraishi A."/>
            <person name="Satake H."/>
            <person name="Nakayama K."/>
        </authorList>
    </citation>
    <scope>NUCLEOTIDE SEQUENCE</scope>
</reference>
<keyword evidence="2" id="KW-0695">RNA-directed DNA polymerase</keyword>
<feature type="region of interest" description="Disordered" evidence="1">
    <location>
        <begin position="1"/>
        <end position="55"/>
    </location>
</feature>
<dbReference type="GO" id="GO:0003964">
    <property type="term" value="F:RNA-directed DNA polymerase activity"/>
    <property type="evidence" value="ECO:0007669"/>
    <property type="project" value="UniProtKB-KW"/>
</dbReference>
<feature type="compositionally biased region" description="Polar residues" evidence="1">
    <location>
        <begin position="36"/>
        <end position="46"/>
    </location>
</feature>
<feature type="compositionally biased region" description="Low complexity" evidence="1">
    <location>
        <begin position="7"/>
        <end position="29"/>
    </location>
</feature>
<evidence type="ECO:0000256" key="1">
    <source>
        <dbReference type="SAM" id="MobiDB-lite"/>
    </source>
</evidence>